<comment type="caution">
    <text evidence="1">The sequence shown here is derived from an EMBL/GenBank/DDBJ whole genome shotgun (WGS) entry which is preliminary data.</text>
</comment>
<protein>
    <submittedName>
        <fullName evidence="1">Uncharacterized protein</fullName>
    </submittedName>
</protein>
<keyword evidence="2" id="KW-1185">Reference proteome</keyword>
<proteinExistence type="predicted"/>
<dbReference type="OrthoDB" id="5244524at2759"/>
<sequence>MAAPGKKFSFMRLVNNAIPNFARDDPNDVDLSPSQADKLVDYQLVLPNPRYLTDESFYVAGIVGSSSLSKKVFRALKKHSMISSSTDEPPVNTAAISRNFANQLPSISVHAQRKLVGLLFFWEEECTRWRMLDLEEDEIKKAIDREGPQNIDLELALEAVQIKKRLLPSERK</sequence>
<reference evidence="1" key="1">
    <citation type="submission" date="2020-02" db="EMBL/GenBank/DDBJ databases">
        <authorList>
            <person name="Palmer J.M."/>
        </authorList>
    </citation>
    <scope>NUCLEOTIDE SEQUENCE</scope>
    <source>
        <strain evidence="1">EPUS1.4</strain>
        <tissue evidence="1">Thallus</tissue>
    </source>
</reference>
<accession>A0A8H7E8A7</accession>
<dbReference type="AlphaFoldDB" id="A0A8H7E8A7"/>
<evidence type="ECO:0000313" key="2">
    <source>
        <dbReference type="Proteomes" id="UP000606974"/>
    </source>
</evidence>
<gene>
    <name evidence="1" type="ORF">GJ744_003166</name>
</gene>
<dbReference type="EMBL" id="JAACFV010000016">
    <property type="protein sequence ID" value="KAF7511933.1"/>
    <property type="molecule type" value="Genomic_DNA"/>
</dbReference>
<organism evidence="1 2">
    <name type="scientific">Endocarpon pusillum</name>
    <dbReference type="NCBI Taxonomy" id="364733"/>
    <lineage>
        <taxon>Eukaryota</taxon>
        <taxon>Fungi</taxon>
        <taxon>Dikarya</taxon>
        <taxon>Ascomycota</taxon>
        <taxon>Pezizomycotina</taxon>
        <taxon>Eurotiomycetes</taxon>
        <taxon>Chaetothyriomycetidae</taxon>
        <taxon>Verrucariales</taxon>
        <taxon>Verrucariaceae</taxon>
        <taxon>Endocarpon</taxon>
    </lineage>
</organism>
<name>A0A8H7E8A7_9EURO</name>
<dbReference type="Proteomes" id="UP000606974">
    <property type="component" value="Unassembled WGS sequence"/>
</dbReference>
<evidence type="ECO:0000313" key="1">
    <source>
        <dbReference type="EMBL" id="KAF7511933.1"/>
    </source>
</evidence>